<dbReference type="GO" id="GO:0016887">
    <property type="term" value="F:ATP hydrolysis activity"/>
    <property type="evidence" value="ECO:0007669"/>
    <property type="project" value="InterPro"/>
</dbReference>
<name>A0A1W1Z062_9FIRM</name>
<evidence type="ECO:0000313" key="4">
    <source>
        <dbReference type="Proteomes" id="UP000192738"/>
    </source>
</evidence>
<dbReference type="InterPro" id="IPR025382">
    <property type="entry name" value="Cap4-like_endonuclease_dom"/>
</dbReference>
<dbReference type="InterPro" id="IPR011990">
    <property type="entry name" value="TPR-like_helical_dom_sf"/>
</dbReference>
<dbReference type="AlphaFoldDB" id="A0A1W1Z062"/>
<dbReference type="SUPFAM" id="SSF48452">
    <property type="entry name" value="TPR-like"/>
    <property type="match status" value="1"/>
</dbReference>
<reference evidence="3 4" key="1">
    <citation type="submission" date="2017-04" db="EMBL/GenBank/DDBJ databases">
        <authorList>
            <person name="Afonso C.L."/>
            <person name="Miller P.J."/>
            <person name="Scott M.A."/>
            <person name="Spackman E."/>
            <person name="Goraichik I."/>
            <person name="Dimitrov K.M."/>
            <person name="Suarez D.L."/>
            <person name="Swayne D.E."/>
        </authorList>
    </citation>
    <scope>NUCLEOTIDE SEQUENCE [LARGE SCALE GENOMIC DNA]</scope>
    <source>
        <strain evidence="3 4">DSM 5090</strain>
    </source>
</reference>
<proteinExistence type="predicted"/>
<dbReference type="Proteomes" id="UP000192738">
    <property type="component" value="Unassembled WGS sequence"/>
</dbReference>
<dbReference type="SUPFAM" id="SSF52540">
    <property type="entry name" value="P-loop containing nucleoside triphosphate hydrolases"/>
    <property type="match status" value="1"/>
</dbReference>
<dbReference type="Pfam" id="PF14130">
    <property type="entry name" value="Cap4_nuclease"/>
    <property type="match status" value="1"/>
</dbReference>
<dbReference type="InterPro" id="IPR027417">
    <property type="entry name" value="P-loop_NTPase"/>
</dbReference>
<dbReference type="RefSeq" id="WP_176215366.1">
    <property type="nucleotide sequence ID" value="NZ_CP155572.1"/>
</dbReference>
<dbReference type="STRING" id="112901.SAMN04488500_102325"/>
<accession>A0A1W1Z062</accession>
<dbReference type="GO" id="GO:0004518">
    <property type="term" value="F:nuclease activity"/>
    <property type="evidence" value="ECO:0007669"/>
    <property type="project" value="InterPro"/>
</dbReference>
<feature type="domain" description="CD-NTase associated protein 4-like DNA endonuclease" evidence="2">
    <location>
        <begin position="23"/>
        <end position="111"/>
    </location>
</feature>
<keyword evidence="4" id="KW-1185">Reference proteome</keyword>
<dbReference type="Pfam" id="PF02810">
    <property type="entry name" value="SEC-C"/>
    <property type="match status" value="1"/>
</dbReference>
<feature type="domain" description="ORC1/DEAH AAA+ ATPase" evidence="1">
    <location>
        <begin position="240"/>
        <end position="363"/>
    </location>
</feature>
<dbReference type="InterPro" id="IPR049945">
    <property type="entry name" value="AAA_22"/>
</dbReference>
<dbReference type="InterPro" id="IPR004027">
    <property type="entry name" value="SEC_C_motif"/>
</dbReference>
<organism evidence="3 4">
    <name type="scientific">Sporomusa malonica</name>
    <dbReference type="NCBI Taxonomy" id="112901"/>
    <lineage>
        <taxon>Bacteria</taxon>
        <taxon>Bacillati</taxon>
        <taxon>Bacillota</taxon>
        <taxon>Negativicutes</taxon>
        <taxon>Selenomonadales</taxon>
        <taxon>Sporomusaceae</taxon>
        <taxon>Sporomusa</taxon>
    </lineage>
</organism>
<dbReference type="Gene3D" id="3.10.450.50">
    <property type="match status" value="1"/>
</dbReference>
<gene>
    <name evidence="3" type="ORF">SAMN04488500_102325</name>
</gene>
<dbReference type="SUPFAM" id="SSF103642">
    <property type="entry name" value="Sec-C motif"/>
    <property type="match status" value="1"/>
</dbReference>
<evidence type="ECO:0000259" key="2">
    <source>
        <dbReference type="Pfam" id="PF14130"/>
    </source>
</evidence>
<dbReference type="EMBL" id="FWXI01000002">
    <property type="protein sequence ID" value="SMC41471.1"/>
    <property type="molecule type" value="Genomic_DNA"/>
</dbReference>
<evidence type="ECO:0000313" key="3">
    <source>
        <dbReference type="EMBL" id="SMC41471.1"/>
    </source>
</evidence>
<dbReference type="Pfam" id="PF13401">
    <property type="entry name" value="AAA_22"/>
    <property type="match status" value="1"/>
</dbReference>
<evidence type="ECO:0000259" key="1">
    <source>
        <dbReference type="Pfam" id="PF13401"/>
    </source>
</evidence>
<sequence>MSNQYLATPILDKNQLARIEAVHKGFLYQHLYAAACLLLAPNSGVTSIVVERDEDVEVVFSNQRIYIQVKTRSSPLKYSDIDGAIQRFELLRIEHQNGVRSGSAKFVVVSNIEPGEALLERISQPAWPGDVQIVWPDSISDSLDDRLPMPWKNISDAFAKCAELAATIPYGMLAPETLVGKLAWLVMLAAAGNSPREDHSFQINELSQIFEQMVVQLQDFPDPPAVYRTQADEPPLVTEDRIRIITGYSGSGKTSWVSQAATFTTSTITYMDVKDTPGPALASALARELAARLFGNKGGHLGEVLLPGASGLETLHAIDIRLMTSGEAVTVVLDNAHHLPPADIRAVIQQSSLLKFILICQPGRNVFELETILSIMAEPLHGWATDTIASEVAFQGCRGDFAACQRLLELTAGLPLYVQNAIAITAREYEGSLTRFCSELEAKTHAVETAQEIILARVYDGFSDVIRDVIGVLSLSDIPLERNEASEMLAKIFGLEDRVVAALFRQLRSTGSIETFGGNRFKVHDAMRLLGQSHLDTLGKEFVRKAQDVLKGLVFASLRRHLEMPKFSFYLRMLMATGDIKPLIQLATDEFFHELGVNPEIMMFLEKAASSKETGPKDHFWVLDALVFADMKQGNSQIALERLEEMRQLLKEHNLGVDERLALAMKRMNVLAREGKAKQIEAAMSDILELLPENPVHQRIFRYNTAHALYDLGHYEAAIKETHSLIREYYDLLGITPEDIFGLNPDKIWPLLKKDKDITDNLKHLADCLDLNATAMNCVGRISPLGRLHAMKFYAMAGAPDSLIRVGQEVVDEFIRRNDFIGAREVLETNLLPNVLQLKMSARIIPVRSQYAVVLAYCDDFDAADAEMARLKPYEAGLNELGKLELRNQRKAIEEMRQNGPPKWRIPSTPEINSIGNAKIGRNAQCPCGSGKKFKKCHGR</sequence>
<dbReference type="Gene3D" id="1.25.40.10">
    <property type="entry name" value="Tetratricopeptide repeat domain"/>
    <property type="match status" value="1"/>
</dbReference>
<protein>
    <submittedName>
        <fullName evidence="3">SEC-C motif-containing protein</fullName>
    </submittedName>
</protein>